<dbReference type="PATRIC" id="fig|1123269.5.peg.980"/>
<sequence>MIMVDTNVVIDLLQHDPRWHRWSFEAVAAAQLEGEVAVSAIVMGELAPVANDVAGLTAMLDRLGLSVHDLAAPAAHRAGQAHHAYRKAGGKRDKILADFLIGAHAVDQADALITRDPRHYRSYFPALALISPSKDDHD</sequence>
<evidence type="ECO:0000256" key="2">
    <source>
        <dbReference type="ARBA" id="ARBA00022649"/>
    </source>
</evidence>
<evidence type="ECO:0000313" key="9">
    <source>
        <dbReference type="EMBL" id="AHE52749.1"/>
    </source>
</evidence>
<dbReference type="InterPro" id="IPR002716">
    <property type="entry name" value="PIN_dom"/>
</dbReference>
<evidence type="ECO:0000256" key="7">
    <source>
        <dbReference type="ARBA" id="ARBA00038093"/>
    </source>
</evidence>
<accession>W0A463</accession>
<dbReference type="GO" id="GO:0046872">
    <property type="term" value="F:metal ion binding"/>
    <property type="evidence" value="ECO:0007669"/>
    <property type="project" value="UniProtKB-KW"/>
</dbReference>
<dbReference type="GO" id="GO:0016787">
    <property type="term" value="F:hydrolase activity"/>
    <property type="evidence" value="ECO:0007669"/>
    <property type="project" value="UniProtKB-KW"/>
</dbReference>
<keyword evidence="4" id="KW-0479">Metal-binding</keyword>
<keyword evidence="10" id="KW-1185">Reference proteome</keyword>
<dbReference type="SUPFAM" id="SSF88723">
    <property type="entry name" value="PIN domain-like"/>
    <property type="match status" value="1"/>
</dbReference>
<evidence type="ECO:0000256" key="6">
    <source>
        <dbReference type="ARBA" id="ARBA00022842"/>
    </source>
</evidence>
<keyword evidence="6" id="KW-0460">Magnesium</keyword>
<comment type="cofactor">
    <cofactor evidence="1">
        <name>Mg(2+)</name>
        <dbReference type="ChEBI" id="CHEBI:18420"/>
    </cofactor>
</comment>
<feature type="domain" description="PIN" evidence="8">
    <location>
        <begin position="2"/>
        <end position="121"/>
    </location>
</feature>
<dbReference type="PANTHER" id="PTHR33653">
    <property type="entry name" value="RIBONUCLEASE VAPC2"/>
    <property type="match status" value="1"/>
</dbReference>
<evidence type="ECO:0000256" key="3">
    <source>
        <dbReference type="ARBA" id="ARBA00022722"/>
    </source>
</evidence>
<dbReference type="HOGENOM" id="CLU_137728_0_0_5"/>
<keyword evidence="2" id="KW-1277">Toxin-antitoxin system</keyword>
<dbReference type="Proteomes" id="UP000018851">
    <property type="component" value="Chromosome"/>
</dbReference>
<dbReference type="eggNOG" id="COG1487">
    <property type="taxonomic scope" value="Bacteria"/>
</dbReference>
<name>W0A463_9SPHN</name>
<organism evidence="9 10">
    <name type="scientific">Sphingomonas sanxanigenens DSM 19645 = NX02</name>
    <dbReference type="NCBI Taxonomy" id="1123269"/>
    <lineage>
        <taxon>Bacteria</taxon>
        <taxon>Pseudomonadati</taxon>
        <taxon>Pseudomonadota</taxon>
        <taxon>Alphaproteobacteria</taxon>
        <taxon>Sphingomonadales</taxon>
        <taxon>Sphingomonadaceae</taxon>
        <taxon>Sphingomonas</taxon>
    </lineage>
</organism>
<dbReference type="OrthoDB" id="9800524at2"/>
<dbReference type="Pfam" id="PF01850">
    <property type="entry name" value="PIN"/>
    <property type="match status" value="1"/>
</dbReference>
<reference evidence="9 10" key="1">
    <citation type="submission" date="2013-07" db="EMBL/GenBank/DDBJ databases">
        <title>Completed genome of Sphingomonas sanxanigenens NX02.</title>
        <authorList>
            <person name="Ma T."/>
            <person name="Huang H."/>
            <person name="Wu M."/>
            <person name="Li X."/>
            <person name="Li G."/>
        </authorList>
    </citation>
    <scope>NUCLEOTIDE SEQUENCE [LARGE SCALE GENOMIC DNA]</scope>
    <source>
        <strain evidence="9 10">NX02</strain>
    </source>
</reference>
<dbReference type="PANTHER" id="PTHR33653:SF1">
    <property type="entry name" value="RIBONUCLEASE VAPC2"/>
    <property type="match status" value="1"/>
</dbReference>
<evidence type="ECO:0000256" key="5">
    <source>
        <dbReference type="ARBA" id="ARBA00022801"/>
    </source>
</evidence>
<dbReference type="EMBL" id="CP006644">
    <property type="protein sequence ID" value="AHE52749.1"/>
    <property type="molecule type" value="Genomic_DNA"/>
</dbReference>
<evidence type="ECO:0000259" key="8">
    <source>
        <dbReference type="Pfam" id="PF01850"/>
    </source>
</evidence>
<comment type="similarity">
    <text evidence="7">Belongs to the PINc/VapC protein family.</text>
</comment>
<evidence type="ECO:0000256" key="4">
    <source>
        <dbReference type="ARBA" id="ARBA00022723"/>
    </source>
</evidence>
<dbReference type="AlphaFoldDB" id="W0A463"/>
<dbReference type="GO" id="GO:0004518">
    <property type="term" value="F:nuclease activity"/>
    <property type="evidence" value="ECO:0007669"/>
    <property type="project" value="UniProtKB-KW"/>
</dbReference>
<gene>
    <name evidence="9" type="ORF">NX02_05040</name>
</gene>
<dbReference type="Gene3D" id="3.40.50.1010">
    <property type="entry name" value="5'-nuclease"/>
    <property type="match status" value="1"/>
</dbReference>
<keyword evidence="5" id="KW-0378">Hydrolase</keyword>
<dbReference type="InterPro" id="IPR050556">
    <property type="entry name" value="Type_II_TA_system_RNase"/>
</dbReference>
<evidence type="ECO:0000313" key="10">
    <source>
        <dbReference type="Proteomes" id="UP000018851"/>
    </source>
</evidence>
<dbReference type="RefSeq" id="WP_025291045.1">
    <property type="nucleotide sequence ID" value="NZ_CP006644.1"/>
</dbReference>
<protein>
    <recommendedName>
        <fullName evidence="8">PIN domain-containing protein</fullName>
    </recommendedName>
</protein>
<dbReference type="CDD" id="cd09881">
    <property type="entry name" value="PIN_VapC4-5_FitB-like"/>
    <property type="match status" value="1"/>
</dbReference>
<keyword evidence="3" id="KW-0540">Nuclease</keyword>
<proteinExistence type="inferred from homology"/>
<dbReference type="InterPro" id="IPR029060">
    <property type="entry name" value="PIN-like_dom_sf"/>
</dbReference>
<dbReference type="STRING" id="1123269.NX02_05040"/>
<evidence type="ECO:0000256" key="1">
    <source>
        <dbReference type="ARBA" id="ARBA00001946"/>
    </source>
</evidence>
<dbReference type="KEGG" id="ssan:NX02_05040"/>